<sequence>MSHNSIIRKIIVKLHLYTGLILGLIITLICLSGTAIVYKPELEKLSVKDIAFVKPASRTVSPQTLLENVRHEYPQAKINNMVLYGGEDCAYSFRTTFPDEKGRIQIYVNPYTGEVTGVDRYRHKVFQWLYDFHVNLLLKKQGATIVALSGFLLIFLTLSGFLLLPKRRIFSVNRKMGLRAKLFKSHSIIGICTSLFLLVIAFTGSYFGFKKEYQSFFESISAGKAVAPAPKTDKYTGDWVSLDSVLATAQEEFKEGTPTMIFFPKDNTSVFSVRMYQEGDFERTGSNHIYIHPITGKVVATNLWKDKPAAEKLVRSMYFVHFGTFLGHFSRILWILISLAVPFLYFTGFYIWVIRHRQKQYPFRKT</sequence>
<feature type="transmembrane region" description="Helical" evidence="1">
    <location>
        <begin position="332"/>
        <end position="354"/>
    </location>
</feature>
<evidence type="ECO:0000313" key="8">
    <source>
        <dbReference type="Proteomes" id="UP000432516"/>
    </source>
</evidence>
<feature type="transmembrane region" description="Helical" evidence="1">
    <location>
        <begin position="16"/>
        <end position="38"/>
    </location>
</feature>
<reference evidence="8 9" key="2">
    <citation type="journal article" date="2019" name="Nat. Med.">
        <title>A library of human gut bacterial isolates paired with longitudinal multiomics data enables mechanistic microbiome research.</title>
        <authorList>
            <person name="Poyet M."/>
            <person name="Groussin M."/>
            <person name="Gibbons S.M."/>
            <person name="Avila-Pacheco J."/>
            <person name="Jiang X."/>
            <person name="Kearney S.M."/>
            <person name="Perrotta A.R."/>
            <person name="Berdy B."/>
            <person name="Zhao S."/>
            <person name="Lieberman T.D."/>
            <person name="Swanson P.K."/>
            <person name="Smith M."/>
            <person name="Roesemann S."/>
            <person name="Alexander J.E."/>
            <person name="Rich S.A."/>
            <person name="Livny J."/>
            <person name="Vlamakis H."/>
            <person name="Clish C."/>
            <person name="Bullock K."/>
            <person name="Deik A."/>
            <person name="Scott J."/>
            <person name="Pierce K.A."/>
            <person name="Xavier R.J."/>
            <person name="Alm E.J."/>
        </authorList>
    </citation>
    <scope>NUCLEOTIDE SEQUENCE [LARGE SCALE GENOMIC DNA]</scope>
    <source>
        <strain evidence="5 8">BIOML-A2</strain>
        <strain evidence="4 9">BIOML-A41</strain>
    </source>
</reference>
<dbReference type="EMBL" id="CYXP01000002">
    <property type="protein sequence ID" value="CUM97437.1"/>
    <property type="molecule type" value="Genomic_DNA"/>
</dbReference>
<proteinExistence type="predicted"/>
<dbReference type="Proteomes" id="UP001221009">
    <property type="component" value="Chromosome"/>
</dbReference>
<evidence type="ECO:0000313" key="6">
    <source>
        <dbReference type="EMBL" id="WET63871.1"/>
    </source>
</evidence>
<evidence type="ECO:0000313" key="4">
    <source>
        <dbReference type="EMBL" id="MRY60346.1"/>
    </source>
</evidence>
<dbReference type="RefSeq" id="WP_044544887.1">
    <property type="nucleotide sequence ID" value="NZ_AP019729.1"/>
</dbReference>
<accession>A0A173T6B0</accession>
<evidence type="ECO:0000313" key="7">
    <source>
        <dbReference type="Proteomes" id="UP000095591"/>
    </source>
</evidence>
<dbReference type="EMBL" id="WKLT01000030">
    <property type="protein sequence ID" value="MRY60346.1"/>
    <property type="molecule type" value="Genomic_DNA"/>
</dbReference>
<name>A0A173T6B0_PARDI</name>
<dbReference type="PANTHER" id="PTHR34219">
    <property type="entry name" value="IRON-REGULATED INNER MEMBRANE PROTEIN-RELATED"/>
    <property type="match status" value="1"/>
</dbReference>
<evidence type="ECO:0000313" key="3">
    <source>
        <dbReference type="EMBL" id="CUM97437.1"/>
    </source>
</evidence>
<dbReference type="Proteomes" id="UP000463337">
    <property type="component" value="Unassembled WGS sequence"/>
</dbReference>
<dbReference type="InterPro" id="IPR005625">
    <property type="entry name" value="PepSY-ass_TM"/>
</dbReference>
<dbReference type="GeneID" id="93523454"/>
<dbReference type="EMBL" id="CP120353">
    <property type="protein sequence ID" value="WET63871.1"/>
    <property type="molecule type" value="Genomic_DNA"/>
</dbReference>
<dbReference type="Proteomes" id="UP000432516">
    <property type="component" value="Unassembled WGS sequence"/>
</dbReference>
<organism evidence="3 7">
    <name type="scientific">Parabacteroides distasonis</name>
    <dbReference type="NCBI Taxonomy" id="823"/>
    <lineage>
        <taxon>Bacteria</taxon>
        <taxon>Pseudomonadati</taxon>
        <taxon>Bacteroidota</taxon>
        <taxon>Bacteroidia</taxon>
        <taxon>Bacteroidales</taxon>
        <taxon>Tannerellaceae</taxon>
        <taxon>Parabacteroides</taxon>
    </lineage>
</organism>
<evidence type="ECO:0000313" key="9">
    <source>
        <dbReference type="Proteomes" id="UP000463337"/>
    </source>
</evidence>
<dbReference type="AlphaFoldDB" id="A0A173T6B0"/>
<evidence type="ECO:0000259" key="2">
    <source>
        <dbReference type="Pfam" id="PF03413"/>
    </source>
</evidence>
<feature type="domain" description="PepSY" evidence="2">
    <location>
        <begin position="60"/>
        <end position="118"/>
    </location>
</feature>
<protein>
    <submittedName>
        <fullName evidence="4">PepSY domain-containing protein</fullName>
    </submittedName>
    <submittedName>
        <fullName evidence="6">PepSY-associated TM helix domain-containing protein</fullName>
    </submittedName>
    <submittedName>
        <fullName evidence="3">Uncharacterized iron-regulated membrane protein</fullName>
    </submittedName>
</protein>
<keyword evidence="1" id="KW-0472">Membrane</keyword>
<dbReference type="Pfam" id="PF03413">
    <property type="entry name" value="PepSY"/>
    <property type="match status" value="1"/>
</dbReference>
<dbReference type="InterPro" id="IPR025711">
    <property type="entry name" value="PepSY"/>
</dbReference>
<evidence type="ECO:0000256" key="1">
    <source>
        <dbReference type="SAM" id="Phobius"/>
    </source>
</evidence>
<evidence type="ECO:0000313" key="5">
    <source>
        <dbReference type="EMBL" id="MRZ55207.1"/>
    </source>
</evidence>
<keyword evidence="1" id="KW-1133">Transmembrane helix</keyword>
<reference evidence="6" key="3">
    <citation type="submission" date="2023-03" db="EMBL/GenBank/DDBJ databases">
        <title>Parabacteroides distasonis, a bacteria resistant against UC.</title>
        <authorList>
            <person name="Dai W."/>
        </authorList>
    </citation>
    <scope>NUCLEOTIDE SEQUENCE</scope>
    <source>
        <strain evidence="6">F1-28</strain>
    </source>
</reference>
<dbReference type="Proteomes" id="UP000095591">
    <property type="component" value="Unassembled WGS sequence"/>
</dbReference>
<gene>
    <name evidence="3" type="ORF">ERS852429_01383</name>
    <name evidence="4" type="ORF">GKD59_21075</name>
    <name evidence="5" type="ORF">GKD68_10640</name>
    <name evidence="6" type="ORF">P2T59_19530</name>
</gene>
<dbReference type="EMBL" id="WKNE01000006">
    <property type="protein sequence ID" value="MRZ55207.1"/>
    <property type="molecule type" value="Genomic_DNA"/>
</dbReference>
<dbReference type="Pfam" id="PF03929">
    <property type="entry name" value="PepSY_TM"/>
    <property type="match status" value="1"/>
</dbReference>
<keyword evidence="1" id="KW-0812">Transmembrane</keyword>
<feature type="transmembrane region" description="Helical" evidence="1">
    <location>
        <begin position="185"/>
        <end position="209"/>
    </location>
</feature>
<reference evidence="3 7" key="1">
    <citation type="submission" date="2015-09" db="EMBL/GenBank/DDBJ databases">
        <authorList>
            <consortium name="Pathogen Informatics"/>
        </authorList>
    </citation>
    <scope>NUCLEOTIDE SEQUENCE [LARGE SCALE GENOMIC DNA]</scope>
    <source>
        <strain evidence="3 7">2789STDY5608872</strain>
    </source>
</reference>
<feature type="transmembrane region" description="Helical" evidence="1">
    <location>
        <begin position="142"/>
        <end position="164"/>
    </location>
</feature>